<evidence type="ECO:0000313" key="1">
    <source>
        <dbReference type="EMBL" id="MBC8627057.1"/>
    </source>
</evidence>
<proteinExistence type="predicted"/>
<comment type="caution">
    <text evidence="1">The sequence shown here is derived from an EMBL/GenBank/DDBJ whole genome shotgun (WGS) entry which is preliminary data.</text>
</comment>
<accession>A0ABR7P6N6</accession>
<name>A0ABR7P6N6_9FIRM</name>
<dbReference type="RefSeq" id="WP_187557986.1">
    <property type="nucleotide sequence ID" value="NZ_JACRTP010000001.1"/>
</dbReference>
<evidence type="ECO:0000313" key="2">
    <source>
        <dbReference type="Proteomes" id="UP000661649"/>
    </source>
</evidence>
<organism evidence="1 2">
    <name type="scientific">Blautia stercoris</name>
    <dbReference type="NCBI Taxonomy" id="871664"/>
    <lineage>
        <taxon>Bacteria</taxon>
        <taxon>Bacillati</taxon>
        <taxon>Bacillota</taxon>
        <taxon>Clostridia</taxon>
        <taxon>Lachnospirales</taxon>
        <taxon>Lachnospiraceae</taxon>
        <taxon>Blautia</taxon>
    </lineage>
</organism>
<dbReference type="EMBL" id="JACRTP010000001">
    <property type="protein sequence ID" value="MBC8627057.1"/>
    <property type="molecule type" value="Genomic_DNA"/>
</dbReference>
<gene>
    <name evidence="1" type="ORF">H8712_00190</name>
</gene>
<sequence>MTDHGNSKQHPVVPHYHEWTENESKKLIRDSAHDNGLKKWHRIANEDILRE</sequence>
<dbReference type="Proteomes" id="UP000661649">
    <property type="component" value="Unassembled WGS sequence"/>
</dbReference>
<reference evidence="1 2" key="1">
    <citation type="submission" date="2020-08" db="EMBL/GenBank/DDBJ databases">
        <title>Genome public.</title>
        <authorList>
            <person name="Liu C."/>
            <person name="Sun Q."/>
        </authorList>
    </citation>
    <scope>NUCLEOTIDE SEQUENCE [LARGE SCALE GENOMIC DNA]</scope>
    <source>
        <strain evidence="1 2">3_YM_SP_D4_24.mj</strain>
    </source>
</reference>
<keyword evidence="2" id="KW-1185">Reference proteome</keyword>
<protein>
    <submittedName>
        <fullName evidence="1">Uncharacterized protein</fullName>
    </submittedName>
</protein>